<protein>
    <submittedName>
        <fullName evidence="2">Cupin</fullName>
    </submittedName>
</protein>
<dbReference type="Gene3D" id="2.60.120.10">
    <property type="entry name" value="Jelly Rolls"/>
    <property type="match status" value="1"/>
</dbReference>
<dbReference type="Pfam" id="PF07883">
    <property type="entry name" value="Cupin_2"/>
    <property type="match status" value="1"/>
</dbReference>
<dbReference type="InterPro" id="IPR047263">
    <property type="entry name" value="HNL-like_cupin"/>
</dbReference>
<dbReference type="AlphaFoldDB" id="A0A2D0AMU8"/>
<feature type="domain" description="Cupin type-2" evidence="1">
    <location>
        <begin position="41"/>
        <end position="102"/>
    </location>
</feature>
<evidence type="ECO:0000313" key="2">
    <source>
        <dbReference type="EMBL" id="OWQ95068.1"/>
    </source>
</evidence>
<evidence type="ECO:0000313" key="3">
    <source>
        <dbReference type="Proteomes" id="UP000197097"/>
    </source>
</evidence>
<dbReference type="Proteomes" id="UP000197097">
    <property type="component" value="Unassembled WGS sequence"/>
</dbReference>
<organism evidence="2 3">
    <name type="scientific">Sphingopyxis witflariensis</name>
    <dbReference type="NCBI Taxonomy" id="173675"/>
    <lineage>
        <taxon>Bacteria</taxon>
        <taxon>Pseudomonadati</taxon>
        <taxon>Pseudomonadota</taxon>
        <taxon>Alphaproteobacteria</taxon>
        <taxon>Sphingomonadales</taxon>
        <taxon>Sphingomonadaceae</taxon>
        <taxon>Sphingopyxis</taxon>
    </lineage>
</organism>
<gene>
    <name evidence="2" type="ORF">CDQ91_14150</name>
</gene>
<keyword evidence="3" id="KW-1185">Reference proteome</keyword>
<reference evidence="2 3" key="1">
    <citation type="journal article" date="2002" name="Int. J. Syst. Evol. Microbiol.">
        <title>Sphingopyxis witflariensis sp. nov., isolated from activated sludge.</title>
        <authorList>
            <person name="Kampfer P."/>
            <person name="Witzenberger R."/>
            <person name="Denner E.B."/>
            <person name="Busse H.J."/>
            <person name="Neef A."/>
        </authorList>
    </citation>
    <scope>NUCLEOTIDE SEQUENCE [LARGE SCALE GENOMIC DNA]</scope>
    <source>
        <strain evidence="2 3">DSM 14551</strain>
    </source>
</reference>
<name>A0A2D0AMU8_9SPHN</name>
<dbReference type="SUPFAM" id="SSF51182">
    <property type="entry name" value="RmlC-like cupins"/>
    <property type="match status" value="1"/>
</dbReference>
<dbReference type="InterPro" id="IPR014710">
    <property type="entry name" value="RmlC-like_jellyroll"/>
</dbReference>
<comment type="caution">
    <text evidence="2">The sequence shown here is derived from an EMBL/GenBank/DDBJ whole genome shotgun (WGS) entry which is preliminary data.</text>
</comment>
<sequence length="134" mass="14492">MEVSRSAARPPARGPDAWFTGPVTITPLFNPKGQSQVGAALVRFEPGARTAWHKHPLGQRLVVLEGSGWTQVEGGPIEAIHAGDVIWCAPDVRHWHGATPTSSMAHIAVQEADNGSPVEWMEHVHDDHYANGPQ</sequence>
<dbReference type="OrthoDB" id="9802489at2"/>
<dbReference type="PANTHER" id="PTHR43698">
    <property type="entry name" value="RIBD C-TERMINAL DOMAIN CONTAINING PROTEIN"/>
    <property type="match status" value="1"/>
</dbReference>
<dbReference type="CDD" id="cd02233">
    <property type="entry name" value="cupin_HNL-like"/>
    <property type="match status" value="1"/>
</dbReference>
<dbReference type="InterPro" id="IPR013096">
    <property type="entry name" value="Cupin_2"/>
</dbReference>
<dbReference type="InterPro" id="IPR011051">
    <property type="entry name" value="RmlC_Cupin_sf"/>
</dbReference>
<accession>A0A2D0AMU8</accession>
<dbReference type="EMBL" id="NISJ01000008">
    <property type="protein sequence ID" value="OWQ95068.1"/>
    <property type="molecule type" value="Genomic_DNA"/>
</dbReference>
<proteinExistence type="predicted"/>
<evidence type="ECO:0000259" key="1">
    <source>
        <dbReference type="Pfam" id="PF07883"/>
    </source>
</evidence>
<dbReference type="PANTHER" id="PTHR43698:SF1">
    <property type="entry name" value="BLL4564 PROTEIN"/>
    <property type="match status" value="1"/>
</dbReference>